<keyword evidence="2" id="KW-1185">Reference proteome</keyword>
<protein>
    <submittedName>
        <fullName evidence="1">Uncharacterized protein</fullName>
    </submittedName>
</protein>
<name>A0A265NAI3_9BACI</name>
<evidence type="ECO:0000313" key="1">
    <source>
        <dbReference type="EMBL" id="OZU89042.1"/>
    </source>
</evidence>
<evidence type="ECO:0000313" key="2">
    <source>
        <dbReference type="Proteomes" id="UP000216498"/>
    </source>
</evidence>
<comment type="caution">
    <text evidence="1">The sequence shown here is derived from an EMBL/GenBank/DDBJ whole genome shotgun (WGS) entry which is preliminary data.</text>
</comment>
<dbReference type="Proteomes" id="UP000216498">
    <property type="component" value="Unassembled WGS sequence"/>
</dbReference>
<dbReference type="AlphaFoldDB" id="A0A265NAI3"/>
<reference evidence="1 2" key="1">
    <citation type="submission" date="2017-08" db="EMBL/GenBank/DDBJ databases">
        <title>Virgibacillus indicus sp. nov. and Virgibacillus profoundi sp. nov, two moderately halophilic bacteria isolated from marine sediment by using the Microfluidic Streak Plate.</title>
        <authorList>
            <person name="Xu B."/>
            <person name="Hu B."/>
            <person name="Wang J."/>
            <person name="Zhu Y."/>
            <person name="Huang L."/>
            <person name="Du W."/>
            <person name="Huang Y."/>
        </authorList>
    </citation>
    <scope>NUCLEOTIDE SEQUENCE [LARGE SCALE GENOMIC DNA]</scope>
    <source>
        <strain evidence="1 2">IO3-P2-C2</strain>
    </source>
</reference>
<sequence length="69" mass="7965">MKTSLFNFKLLATKMYIPELEKGESNPYTTGDEAGNPYMKDIVIEIQEKHFLEILGLLKQMGYDTSKMM</sequence>
<proteinExistence type="predicted"/>
<dbReference type="OrthoDB" id="9886866at2"/>
<gene>
    <name evidence="1" type="ORF">CIL03_08475</name>
</gene>
<accession>A0A265NAI3</accession>
<dbReference type="RefSeq" id="WP_094885400.1">
    <property type="nucleotide sequence ID" value="NZ_NPMS01000003.1"/>
</dbReference>
<dbReference type="EMBL" id="NPMS01000003">
    <property type="protein sequence ID" value="OZU89042.1"/>
    <property type="molecule type" value="Genomic_DNA"/>
</dbReference>
<organism evidence="1 2">
    <name type="scientific">Virgibacillus indicus</name>
    <dbReference type="NCBI Taxonomy" id="2024554"/>
    <lineage>
        <taxon>Bacteria</taxon>
        <taxon>Bacillati</taxon>
        <taxon>Bacillota</taxon>
        <taxon>Bacilli</taxon>
        <taxon>Bacillales</taxon>
        <taxon>Bacillaceae</taxon>
        <taxon>Virgibacillus</taxon>
    </lineage>
</organism>